<dbReference type="Proteomes" id="UP000199287">
    <property type="component" value="Unassembled WGS sequence"/>
</dbReference>
<evidence type="ECO:0000256" key="1">
    <source>
        <dbReference type="ARBA" id="ARBA00033738"/>
    </source>
</evidence>
<dbReference type="OrthoDB" id="2922at2"/>
<comment type="similarity">
    <text evidence="2">Belongs to the encapsulin family. Family 1 subfamily.</text>
</comment>
<keyword evidence="6" id="KW-1185">Reference proteome</keyword>
<dbReference type="InterPro" id="IPR051429">
    <property type="entry name" value="Encapsulin_nc"/>
</dbReference>
<dbReference type="PANTHER" id="PTHR37165">
    <property type="entry name" value="PEPTIDASE U56 FAMILY"/>
    <property type="match status" value="1"/>
</dbReference>
<dbReference type="InterPro" id="IPR007544">
    <property type="entry name" value="ENCAP"/>
</dbReference>
<evidence type="ECO:0000256" key="2">
    <source>
        <dbReference type="ARBA" id="ARBA00033743"/>
    </source>
</evidence>
<comment type="subcellular location">
    <subcellularLocation>
        <location evidence="1">Encapsulin nanocompartment</location>
    </subcellularLocation>
</comment>
<dbReference type="EMBL" id="FOQA01000004">
    <property type="protein sequence ID" value="SFH89687.1"/>
    <property type="molecule type" value="Genomic_DNA"/>
</dbReference>
<dbReference type="STRING" id="69895.SAMN05192551_10493"/>
<evidence type="ECO:0000313" key="5">
    <source>
        <dbReference type="EMBL" id="SFH89687.1"/>
    </source>
</evidence>
<sequence length="264" mass="29545">MDILKRDLAPLTQEAWDEIDETAVDVLKTHLSARRVVKVQGPKGWDYTVIPEGRLSVLEKEENNVHSGQYEVKPLVETRISFKLDRWEMDNITRGARDIKLDALEEAMEKIAIFEENAIYNGYQKGGIKGLVESSGQDTISFGHKGEEILEALSVAVLKMKEAYEDGPFTLVVGEEGWKRVNKGMEGYPLIKRIEKLIGGSVVYSSVLEGALLLPQDHDDLEMLVGGDFSIGYESHDAHSVTLFAAESFTFRVLDPDIIIPFSM</sequence>
<dbReference type="RefSeq" id="WP_093371826.1">
    <property type="nucleotide sequence ID" value="NZ_FOQA01000004.1"/>
</dbReference>
<dbReference type="AlphaFoldDB" id="A0A1I3DSF8"/>
<dbReference type="Gene3D" id="3.30.2400.30">
    <property type="match status" value="1"/>
</dbReference>
<dbReference type="Pfam" id="PF04454">
    <property type="entry name" value="Linocin_M18"/>
    <property type="match status" value="1"/>
</dbReference>
<organism evidence="5 6">
    <name type="scientific">Tindallia magadiensis</name>
    <dbReference type="NCBI Taxonomy" id="69895"/>
    <lineage>
        <taxon>Bacteria</taxon>
        <taxon>Bacillati</taxon>
        <taxon>Bacillota</taxon>
        <taxon>Clostridia</taxon>
        <taxon>Peptostreptococcales</taxon>
        <taxon>Tindalliaceae</taxon>
        <taxon>Tindallia</taxon>
    </lineage>
</organism>
<dbReference type="PIRSF" id="PIRSF019254">
    <property type="entry name" value="CFP29"/>
    <property type="match status" value="1"/>
</dbReference>
<dbReference type="PANTHER" id="PTHR37165:SF1">
    <property type="entry name" value="TYPE 1 ENCAPSULIN SHELL PROTEIN"/>
    <property type="match status" value="1"/>
</dbReference>
<dbReference type="GO" id="GO:0140737">
    <property type="term" value="C:encapsulin nanocompartment"/>
    <property type="evidence" value="ECO:0007669"/>
    <property type="project" value="UniProtKB-SubCell"/>
</dbReference>
<name>A0A1I3DSF8_9FIRM</name>
<evidence type="ECO:0000256" key="3">
    <source>
        <dbReference type="ARBA" id="ARBA00033787"/>
    </source>
</evidence>
<protein>
    <recommendedName>
        <fullName evidence="4">Type 1 encapsulin shell protein</fullName>
    </recommendedName>
</protein>
<dbReference type="NCBIfam" id="NF041155">
    <property type="entry name" value="encap_f1"/>
    <property type="match status" value="1"/>
</dbReference>
<dbReference type="Gene3D" id="3.30.2320.10">
    <property type="entry name" value="hypothetical protein PF0899 domain"/>
    <property type="match status" value="1"/>
</dbReference>
<evidence type="ECO:0000313" key="6">
    <source>
        <dbReference type="Proteomes" id="UP000199287"/>
    </source>
</evidence>
<accession>A0A1I3DSF8</accession>
<reference evidence="6" key="1">
    <citation type="submission" date="2016-10" db="EMBL/GenBank/DDBJ databases">
        <authorList>
            <person name="Varghese N."/>
            <person name="Submissions S."/>
        </authorList>
    </citation>
    <scope>NUCLEOTIDE SEQUENCE [LARGE SCALE GENOMIC DNA]</scope>
    <source>
        <strain evidence="6">Z-7934</strain>
    </source>
</reference>
<keyword evidence="3" id="KW-1284">Encapsulin nanocompartment</keyword>
<evidence type="ECO:0000256" key="4">
    <source>
        <dbReference type="ARBA" id="ARBA00050023"/>
    </source>
</evidence>
<gene>
    <name evidence="5" type="ORF">SAMN05192551_10493</name>
</gene>
<proteinExistence type="inferred from homology"/>